<comment type="caution">
    <text evidence="7">The sequence shown here is derived from an EMBL/GenBank/DDBJ whole genome shotgun (WGS) entry which is preliminary data.</text>
</comment>
<keyword evidence="3 5" id="KW-1133">Transmembrane helix</keyword>
<dbReference type="InterPro" id="IPR052185">
    <property type="entry name" value="IPC_Synthase-Related"/>
</dbReference>
<evidence type="ECO:0000256" key="2">
    <source>
        <dbReference type="ARBA" id="ARBA00022692"/>
    </source>
</evidence>
<name>A0ABN2LL14_9MICO</name>
<dbReference type="CDD" id="cd03386">
    <property type="entry name" value="PAP2_Aur1_like"/>
    <property type="match status" value="1"/>
</dbReference>
<comment type="subcellular location">
    <subcellularLocation>
        <location evidence="1">Membrane</location>
        <topology evidence="1">Multi-pass membrane protein</topology>
    </subcellularLocation>
</comment>
<reference evidence="7 8" key="1">
    <citation type="journal article" date="2019" name="Int. J. Syst. Evol. Microbiol.">
        <title>The Global Catalogue of Microorganisms (GCM) 10K type strain sequencing project: providing services to taxonomists for standard genome sequencing and annotation.</title>
        <authorList>
            <consortium name="The Broad Institute Genomics Platform"/>
            <consortium name="The Broad Institute Genome Sequencing Center for Infectious Disease"/>
            <person name="Wu L."/>
            <person name="Ma J."/>
        </authorList>
    </citation>
    <scope>NUCLEOTIDE SEQUENCE [LARGE SCALE GENOMIC DNA]</scope>
    <source>
        <strain evidence="7 8">JCM 15592</strain>
    </source>
</reference>
<feature type="transmembrane region" description="Helical" evidence="5">
    <location>
        <begin position="66"/>
        <end position="84"/>
    </location>
</feature>
<dbReference type="PANTHER" id="PTHR31310">
    <property type="match status" value="1"/>
</dbReference>
<protein>
    <recommendedName>
        <fullName evidence="6">Inositolphosphotransferase Aur1/Ipt1 domain-containing protein</fullName>
    </recommendedName>
</protein>
<evidence type="ECO:0000313" key="8">
    <source>
        <dbReference type="Proteomes" id="UP001499938"/>
    </source>
</evidence>
<dbReference type="EMBL" id="BAAAPO010000026">
    <property type="protein sequence ID" value="GAA1792405.1"/>
    <property type="molecule type" value="Genomic_DNA"/>
</dbReference>
<feature type="transmembrane region" description="Helical" evidence="5">
    <location>
        <begin position="96"/>
        <end position="111"/>
    </location>
</feature>
<keyword evidence="4 5" id="KW-0472">Membrane</keyword>
<evidence type="ECO:0000259" key="6">
    <source>
        <dbReference type="Pfam" id="PF14378"/>
    </source>
</evidence>
<sequence length="223" mass="24667">MVALLTFVAAVVAFTWMHSRLGGDDAVALANARQLIGLERTLGVDIELGMNRWLARRAVLVTSEVYLYRLYYLPVAVTTLYLWLRHREIFVRVTRAWFVVAALALLVYWRFPVAPPRFSTPGTIDIVAAHDLLGSHPSKSVGGNLNSAFPSMHVAWCLWVAYGLHLAGSRWWPWLLPVAMAAVVLTTGNHYVLDIAASCALVGLAHIVTRPRSTGNIPVLGRE</sequence>
<dbReference type="Proteomes" id="UP001499938">
    <property type="component" value="Unassembled WGS sequence"/>
</dbReference>
<evidence type="ECO:0000256" key="4">
    <source>
        <dbReference type="ARBA" id="ARBA00023136"/>
    </source>
</evidence>
<feature type="domain" description="Inositolphosphotransferase Aur1/Ipt1" evidence="6">
    <location>
        <begin position="33"/>
        <end position="207"/>
    </location>
</feature>
<evidence type="ECO:0000313" key="7">
    <source>
        <dbReference type="EMBL" id="GAA1792405.1"/>
    </source>
</evidence>
<evidence type="ECO:0000256" key="3">
    <source>
        <dbReference type="ARBA" id="ARBA00022989"/>
    </source>
</evidence>
<proteinExistence type="predicted"/>
<evidence type="ECO:0000256" key="5">
    <source>
        <dbReference type="SAM" id="Phobius"/>
    </source>
</evidence>
<dbReference type="InterPro" id="IPR026841">
    <property type="entry name" value="Aur1/Ipt1"/>
</dbReference>
<feature type="transmembrane region" description="Helical" evidence="5">
    <location>
        <begin position="174"/>
        <end position="193"/>
    </location>
</feature>
<evidence type="ECO:0000256" key="1">
    <source>
        <dbReference type="ARBA" id="ARBA00004141"/>
    </source>
</evidence>
<organism evidence="7 8">
    <name type="scientific">Nostocoides veronense</name>
    <dbReference type="NCBI Taxonomy" id="330836"/>
    <lineage>
        <taxon>Bacteria</taxon>
        <taxon>Bacillati</taxon>
        <taxon>Actinomycetota</taxon>
        <taxon>Actinomycetes</taxon>
        <taxon>Micrococcales</taxon>
        <taxon>Intrasporangiaceae</taxon>
        <taxon>Nostocoides</taxon>
    </lineage>
</organism>
<keyword evidence="8" id="KW-1185">Reference proteome</keyword>
<dbReference type="Pfam" id="PF14378">
    <property type="entry name" value="PAP2_3"/>
    <property type="match status" value="1"/>
</dbReference>
<keyword evidence="2 5" id="KW-0812">Transmembrane</keyword>
<accession>A0ABN2LL14</accession>
<dbReference type="PANTHER" id="PTHR31310:SF7">
    <property type="entry name" value="PA-PHOSPHATASE RELATED-FAMILY PROTEIN DDB_G0268928"/>
    <property type="match status" value="1"/>
</dbReference>
<gene>
    <name evidence="7" type="ORF">GCM10009811_16520</name>
</gene>